<proteinExistence type="predicted"/>
<dbReference type="SUPFAM" id="SSF47336">
    <property type="entry name" value="ACP-like"/>
    <property type="match status" value="1"/>
</dbReference>
<accession>A0A6G9YI07</accession>
<evidence type="ECO:0000259" key="1">
    <source>
        <dbReference type="PROSITE" id="PS50075"/>
    </source>
</evidence>
<dbReference type="InterPro" id="IPR009081">
    <property type="entry name" value="PP-bd_ACP"/>
</dbReference>
<dbReference type="InterPro" id="IPR036736">
    <property type="entry name" value="ACP-like_sf"/>
</dbReference>
<dbReference type="RefSeq" id="WP_167475544.1">
    <property type="nucleotide sequence ID" value="NZ_CP046172.1"/>
</dbReference>
<dbReference type="AlphaFoldDB" id="A0A6G9YI07"/>
<dbReference type="EMBL" id="CP046172">
    <property type="protein sequence ID" value="QIS12935.1"/>
    <property type="molecule type" value="Genomic_DNA"/>
</dbReference>
<dbReference type="Gene3D" id="1.10.1200.10">
    <property type="entry name" value="ACP-like"/>
    <property type="match status" value="1"/>
</dbReference>
<evidence type="ECO:0000313" key="3">
    <source>
        <dbReference type="Proteomes" id="UP000503540"/>
    </source>
</evidence>
<sequence length="83" mass="8881">MSTERVIEDLLTLFADVVGDPAVHGIDTVRGDMDVWDSLAQVRLVYAVERHFGVELPGNLLTSEVSLAEVAAAISAAREADVS</sequence>
<protein>
    <recommendedName>
        <fullName evidence="1">Carrier domain-containing protein</fullName>
    </recommendedName>
</protein>
<keyword evidence="3" id="KW-1185">Reference proteome</keyword>
<feature type="domain" description="Carrier" evidence="1">
    <location>
        <begin position="1"/>
        <end position="78"/>
    </location>
</feature>
<dbReference type="KEGG" id="nah:F5544_25405"/>
<dbReference type="Proteomes" id="UP000503540">
    <property type="component" value="Chromosome"/>
</dbReference>
<name>A0A6G9YI07_9NOCA</name>
<dbReference type="PROSITE" id="PS50075">
    <property type="entry name" value="CARRIER"/>
    <property type="match status" value="1"/>
</dbReference>
<gene>
    <name evidence="2" type="ORF">F5544_25405</name>
</gene>
<dbReference type="Pfam" id="PF00550">
    <property type="entry name" value="PP-binding"/>
    <property type="match status" value="1"/>
</dbReference>
<reference evidence="2 3" key="1">
    <citation type="journal article" date="2019" name="ACS Chem. Biol.">
        <title>Identification and Mobilization of a Cryptic Antibiotic Biosynthesis Gene Locus from a Human-Pathogenic Nocardia Isolate.</title>
        <authorList>
            <person name="Herisse M."/>
            <person name="Ishida K."/>
            <person name="Porter J.L."/>
            <person name="Howden B."/>
            <person name="Hertweck C."/>
            <person name="Stinear T.P."/>
            <person name="Pidot S.J."/>
        </authorList>
    </citation>
    <scope>NUCLEOTIDE SEQUENCE [LARGE SCALE GENOMIC DNA]</scope>
    <source>
        <strain evidence="2 3">AUSMDU00012717</strain>
    </source>
</reference>
<organism evidence="2 3">
    <name type="scientific">Nocardia arthritidis</name>
    <dbReference type="NCBI Taxonomy" id="228602"/>
    <lineage>
        <taxon>Bacteria</taxon>
        <taxon>Bacillati</taxon>
        <taxon>Actinomycetota</taxon>
        <taxon>Actinomycetes</taxon>
        <taxon>Mycobacteriales</taxon>
        <taxon>Nocardiaceae</taxon>
        <taxon>Nocardia</taxon>
    </lineage>
</organism>
<evidence type="ECO:0000313" key="2">
    <source>
        <dbReference type="EMBL" id="QIS12935.1"/>
    </source>
</evidence>